<keyword evidence="6" id="KW-1185">Reference proteome</keyword>
<dbReference type="Pfam" id="PF00583">
    <property type="entry name" value="Acetyltransf_1"/>
    <property type="match status" value="1"/>
</dbReference>
<dbReference type="EMBL" id="WHWC01000004">
    <property type="protein sequence ID" value="KAG8384287.1"/>
    <property type="molecule type" value="Genomic_DNA"/>
</dbReference>
<keyword evidence="3" id="KW-0012">Acyltransferase</keyword>
<evidence type="ECO:0000313" key="5">
    <source>
        <dbReference type="EMBL" id="KAG8384287.1"/>
    </source>
</evidence>
<evidence type="ECO:0000259" key="4">
    <source>
        <dbReference type="PROSITE" id="PS51186"/>
    </source>
</evidence>
<comment type="similarity">
    <text evidence="1">Belongs to the acetyltransferase family.</text>
</comment>
<keyword evidence="2" id="KW-0808">Transferase</keyword>
<dbReference type="FunFam" id="3.40.630.30:FF:000084">
    <property type="entry name" value="Probable N-acetyltransferase HLS1-like"/>
    <property type="match status" value="1"/>
</dbReference>
<reference evidence="5" key="1">
    <citation type="submission" date="2019-10" db="EMBL/GenBank/DDBJ databases">
        <authorList>
            <person name="Zhang R."/>
            <person name="Pan Y."/>
            <person name="Wang J."/>
            <person name="Ma R."/>
            <person name="Yu S."/>
        </authorList>
    </citation>
    <scope>NUCLEOTIDE SEQUENCE</scope>
    <source>
        <strain evidence="5">LA-IB0</strain>
        <tissue evidence="5">Leaf</tissue>
    </source>
</reference>
<organism evidence="5 6">
    <name type="scientific">Buddleja alternifolia</name>
    <dbReference type="NCBI Taxonomy" id="168488"/>
    <lineage>
        <taxon>Eukaryota</taxon>
        <taxon>Viridiplantae</taxon>
        <taxon>Streptophyta</taxon>
        <taxon>Embryophyta</taxon>
        <taxon>Tracheophyta</taxon>
        <taxon>Spermatophyta</taxon>
        <taxon>Magnoliopsida</taxon>
        <taxon>eudicotyledons</taxon>
        <taxon>Gunneridae</taxon>
        <taxon>Pentapetalae</taxon>
        <taxon>asterids</taxon>
        <taxon>lamiids</taxon>
        <taxon>Lamiales</taxon>
        <taxon>Scrophulariaceae</taxon>
        <taxon>Buddlejeae</taxon>
        <taxon>Buddleja</taxon>
    </lineage>
</organism>
<evidence type="ECO:0000256" key="3">
    <source>
        <dbReference type="ARBA" id="ARBA00023315"/>
    </source>
</evidence>
<dbReference type="InterPro" id="IPR000182">
    <property type="entry name" value="GNAT_dom"/>
</dbReference>
<dbReference type="GO" id="GO:0016747">
    <property type="term" value="F:acyltransferase activity, transferring groups other than amino-acyl groups"/>
    <property type="evidence" value="ECO:0007669"/>
    <property type="project" value="InterPro"/>
</dbReference>
<name>A0AAV6XVY7_9LAMI</name>
<proteinExistence type="inferred from homology"/>
<gene>
    <name evidence="5" type="ORF">BUALT_Bualt04G0102700</name>
</gene>
<dbReference type="PANTHER" id="PTHR47370:SF10">
    <property type="entry name" value="N-ACETYLTRANSFERASE HLS1-RELATED"/>
    <property type="match status" value="1"/>
</dbReference>
<comment type="caution">
    <text evidence="5">The sequence shown here is derived from an EMBL/GenBank/DDBJ whole genome shotgun (WGS) entry which is preliminary data.</text>
</comment>
<evidence type="ECO:0000256" key="2">
    <source>
        <dbReference type="ARBA" id="ARBA00022679"/>
    </source>
</evidence>
<dbReference type="Gene3D" id="3.40.630.30">
    <property type="match status" value="1"/>
</dbReference>
<dbReference type="CDD" id="cd04301">
    <property type="entry name" value="NAT_SF"/>
    <property type="match status" value="1"/>
</dbReference>
<accession>A0AAV6XVY7</accession>
<evidence type="ECO:0000313" key="6">
    <source>
        <dbReference type="Proteomes" id="UP000826271"/>
    </source>
</evidence>
<sequence>MVVQDGVVAVVVVREYDAKKDCAAVEEVENRCEVGPSGKLSLYTDLLGDPICRVRHSPAYLMLVAEMVVVGGGEYKERREIVGMIRGCIKTVTCGTKLSRNAKNCTTNPLKPLPVYTKVAYVLGLRVSPSHRRMGIALNLVRRMEEWFGENGAEYSYMATENDNQASVKLFTQKCGYSKFRTPSILVQPVFAHRVRPDKRVTIIKLGASDAESLYCRHFSTTEFFPRDIDSVLNNKLSLGTFLAVPKGTYDAVSWPGADEFLASQPESWAVLSVWNCMDVCRLEVRGASRVRKALAKTTRIMDRALPWLHLPSVPEVFGPFGFHFLYGLGGEGPNKVKLIKALCGMAHNLAKEHGCGVVATEVASREPLRLGIPHWKRLSCAEDLWCIKRLGEDYSDGSVGDWTKSPPGLSIFVDPREF</sequence>
<protein>
    <recommendedName>
        <fullName evidence="4">N-acetyltransferase domain-containing protein</fullName>
    </recommendedName>
</protein>
<dbReference type="AlphaFoldDB" id="A0AAV6XVY7"/>
<evidence type="ECO:0000256" key="1">
    <source>
        <dbReference type="ARBA" id="ARBA00008694"/>
    </source>
</evidence>
<feature type="domain" description="N-acetyltransferase" evidence="4">
    <location>
        <begin position="11"/>
        <end position="202"/>
    </location>
</feature>
<dbReference type="PROSITE" id="PS51186">
    <property type="entry name" value="GNAT"/>
    <property type="match status" value="1"/>
</dbReference>
<dbReference type="InterPro" id="IPR016181">
    <property type="entry name" value="Acyl_CoA_acyltransferase"/>
</dbReference>
<dbReference type="InterPro" id="IPR052810">
    <property type="entry name" value="Plant_NAT"/>
</dbReference>
<dbReference type="PANTHER" id="PTHR47370">
    <property type="entry name" value="ACYL-COA N-ACYLTRANSFERASES (NAT) SUPERFAMILY PROTEIN"/>
    <property type="match status" value="1"/>
</dbReference>
<dbReference type="SUPFAM" id="SSF55729">
    <property type="entry name" value="Acyl-CoA N-acyltransferases (Nat)"/>
    <property type="match status" value="1"/>
</dbReference>
<dbReference type="Proteomes" id="UP000826271">
    <property type="component" value="Unassembled WGS sequence"/>
</dbReference>